<dbReference type="GO" id="GO:0046306">
    <property type="term" value="P:alkanesulfonate catabolic process"/>
    <property type="evidence" value="ECO:0007669"/>
    <property type="project" value="TreeGrafter"/>
</dbReference>
<dbReference type="AlphaFoldDB" id="A0A561UCP4"/>
<dbReference type="RefSeq" id="WP_246213346.1">
    <property type="nucleotide sequence ID" value="NZ_BAAAMZ010000039.1"/>
</dbReference>
<keyword evidence="7" id="KW-1185">Reference proteome</keyword>
<dbReference type="EMBL" id="VIWT01000001">
    <property type="protein sequence ID" value="TWF97118.1"/>
    <property type="molecule type" value="Genomic_DNA"/>
</dbReference>
<keyword evidence="3" id="KW-0560">Oxidoreductase</keyword>
<keyword evidence="1" id="KW-0285">Flavoprotein</keyword>
<evidence type="ECO:0000313" key="6">
    <source>
        <dbReference type="EMBL" id="TWF97118.1"/>
    </source>
</evidence>
<organism evidence="6 7">
    <name type="scientific">Kitasatospora viridis</name>
    <dbReference type="NCBI Taxonomy" id="281105"/>
    <lineage>
        <taxon>Bacteria</taxon>
        <taxon>Bacillati</taxon>
        <taxon>Actinomycetota</taxon>
        <taxon>Actinomycetes</taxon>
        <taxon>Kitasatosporales</taxon>
        <taxon>Streptomycetaceae</taxon>
        <taxon>Kitasatospora</taxon>
    </lineage>
</organism>
<reference evidence="6 7" key="1">
    <citation type="submission" date="2019-06" db="EMBL/GenBank/DDBJ databases">
        <title>Sequencing the genomes of 1000 actinobacteria strains.</title>
        <authorList>
            <person name="Klenk H.-P."/>
        </authorList>
    </citation>
    <scope>NUCLEOTIDE SEQUENCE [LARGE SCALE GENOMIC DNA]</scope>
    <source>
        <strain evidence="6 7">DSM 44826</strain>
    </source>
</reference>
<evidence type="ECO:0000259" key="5">
    <source>
        <dbReference type="Pfam" id="PF00296"/>
    </source>
</evidence>
<dbReference type="Pfam" id="PF00296">
    <property type="entry name" value="Bac_luciferase"/>
    <property type="match status" value="1"/>
</dbReference>
<dbReference type="InterPro" id="IPR036661">
    <property type="entry name" value="Luciferase-like_sf"/>
</dbReference>
<sequence length="372" mass="41244">MNANSNSNSNVDVRPGELRFHWGSALDDGQKKSAERYDFRVLDLEGAIDFAREADKLGVESLLMAQSYDLPDPLPLLGALVRETENVKFILAYRPGLLSPTLFVQIVNTLSWMSGGRIALNLISGISPVEQGYYGDFVAHDGRHERSREFLHVLHELWRDDQPVNFEGEHYRIAQGQLGLPHYGGGRPKIYVSGASQIAQDTSLEYGDCWFRYADTPEKIAQEVGPLLARGGRVGLRMQVLARPTREEALADLAEVMGGADEAHREWVAQFVAAADSEAVKNSFRLADEAGHGWMSPVLWSGAVAYRGGPALCIVGDYEEVADYLMRYKAAGVSEFIFSGWPARDEMQHFFTRVLPLVRERERAAAAADAPC</sequence>
<dbReference type="InterPro" id="IPR050172">
    <property type="entry name" value="SsuD_RutA_monooxygenase"/>
</dbReference>
<dbReference type="GO" id="GO:0008726">
    <property type="term" value="F:alkanesulfonate monooxygenase activity"/>
    <property type="evidence" value="ECO:0007669"/>
    <property type="project" value="TreeGrafter"/>
</dbReference>
<evidence type="ECO:0000256" key="4">
    <source>
        <dbReference type="ARBA" id="ARBA00023033"/>
    </source>
</evidence>
<comment type="caution">
    <text evidence="6">The sequence shown here is derived from an EMBL/GenBank/DDBJ whole genome shotgun (WGS) entry which is preliminary data.</text>
</comment>
<proteinExistence type="predicted"/>
<dbReference type="PANTHER" id="PTHR42847">
    <property type="entry name" value="ALKANESULFONATE MONOOXYGENASE"/>
    <property type="match status" value="1"/>
</dbReference>
<dbReference type="Gene3D" id="3.20.20.30">
    <property type="entry name" value="Luciferase-like domain"/>
    <property type="match status" value="1"/>
</dbReference>
<gene>
    <name evidence="6" type="ORF">FHX73_11893</name>
</gene>
<evidence type="ECO:0000313" key="7">
    <source>
        <dbReference type="Proteomes" id="UP000317940"/>
    </source>
</evidence>
<dbReference type="Proteomes" id="UP000317940">
    <property type="component" value="Unassembled WGS sequence"/>
</dbReference>
<dbReference type="SUPFAM" id="SSF51679">
    <property type="entry name" value="Bacterial luciferase-like"/>
    <property type="match status" value="1"/>
</dbReference>
<evidence type="ECO:0000256" key="2">
    <source>
        <dbReference type="ARBA" id="ARBA00022643"/>
    </source>
</evidence>
<dbReference type="InterPro" id="IPR011251">
    <property type="entry name" value="Luciferase-like_dom"/>
</dbReference>
<evidence type="ECO:0000256" key="1">
    <source>
        <dbReference type="ARBA" id="ARBA00022630"/>
    </source>
</evidence>
<evidence type="ECO:0000256" key="3">
    <source>
        <dbReference type="ARBA" id="ARBA00023002"/>
    </source>
</evidence>
<feature type="domain" description="Luciferase-like" evidence="5">
    <location>
        <begin position="42"/>
        <end position="334"/>
    </location>
</feature>
<name>A0A561UCP4_9ACTN</name>
<protein>
    <submittedName>
        <fullName evidence="6">Alkanesulfonate monooxygenase</fullName>
    </submittedName>
</protein>
<keyword evidence="2" id="KW-0288">FMN</keyword>
<keyword evidence="4 6" id="KW-0503">Monooxygenase</keyword>
<accession>A0A561UCP4</accession>
<dbReference type="PANTHER" id="PTHR42847:SF4">
    <property type="entry name" value="ALKANESULFONATE MONOOXYGENASE-RELATED"/>
    <property type="match status" value="1"/>
</dbReference>